<gene>
    <name evidence="1" type="ORF">COY16_01575</name>
</gene>
<organism evidence="1 2">
    <name type="scientific">Candidatus Roizmanbacteria bacterium CG_4_10_14_0_2_um_filter_39_13</name>
    <dbReference type="NCBI Taxonomy" id="1974825"/>
    <lineage>
        <taxon>Bacteria</taxon>
        <taxon>Candidatus Roizmaniibacteriota</taxon>
    </lineage>
</organism>
<evidence type="ECO:0000313" key="1">
    <source>
        <dbReference type="EMBL" id="PIZ63587.1"/>
    </source>
</evidence>
<reference evidence="2" key="1">
    <citation type="submission" date="2017-09" db="EMBL/GenBank/DDBJ databases">
        <title>Depth-based differentiation of microbial function through sediment-hosted aquifers and enrichment of novel symbionts in the deep terrestrial subsurface.</title>
        <authorList>
            <person name="Probst A.J."/>
            <person name="Ladd B."/>
            <person name="Jarett J.K."/>
            <person name="Geller-Mcgrath D.E."/>
            <person name="Sieber C.M.K."/>
            <person name="Emerson J.B."/>
            <person name="Anantharaman K."/>
            <person name="Thomas B.C."/>
            <person name="Malmstrom R."/>
            <person name="Stieglmeier M."/>
            <person name="Klingl A."/>
            <person name="Woyke T."/>
            <person name="Ryan C.M."/>
            <person name="Banfield J.F."/>
        </authorList>
    </citation>
    <scope>NUCLEOTIDE SEQUENCE [LARGE SCALE GENOMIC DNA]</scope>
</reference>
<evidence type="ECO:0000313" key="2">
    <source>
        <dbReference type="Proteomes" id="UP000228503"/>
    </source>
</evidence>
<dbReference type="Proteomes" id="UP000228503">
    <property type="component" value="Unassembled WGS sequence"/>
</dbReference>
<proteinExistence type="predicted"/>
<accession>A0A2M7U0I4</accession>
<protein>
    <submittedName>
        <fullName evidence="1">Uncharacterized protein</fullName>
    </submittedName>
</protein>
<dbReference type="AlphaFoldDB" id="A0A2M7U0I4"/>
<comment type="caution">
    <text evidence="1">The sequence shown here is derived from an EMBL/GenBank/DDBJ whole genome shotgun (WGS) entry which is preliminary data.</text>
</comment>
<name>A0A2M7U0I4_9BACT</name>
<sequence>MNEQPSRFSTRISIPGTPVTTGRIARAIHAIESPRAAENFIIPNGLTARRDDEYIYYDVLDADYFQPWFSGAVLGRHPQTNKRKDNHFKHICQFIRLVN</sequence>
<dbReference type="EMBL" id="PFOB01000018">
    <property type="protein sequence ID" value="PIZ63587.1"/>
    <property type="molecule type" value="Genomic_DNA"/>
</dbReference>